<reference evidence="3 4" key="1">
    <citation type="submission" date="2019-07" db="EMBL/GenBank/DDBJ databases">
        <title>Whole genome shotgun sequence of Reyranella soli NBRC 108950.</title>
        <authorList>
            <person name="Hosoyama A."/>
            <person name="Uohara A."/>
            <person name="Ohji S."/>
            <person name="Ichikawa N."/>
        </authorList>
    </citation>
    <scope>NUCLEOTIDE SEQUENCE [LARGE SCALE GENOMIC DNA]</scope>
    <source>
        <strain evidence="3 4">NBRC 108950</strain>
    </source>
</reference>
<dbReference type="EMBL" id="BKAJ01000074">
    <property type="protein sequence ID" value="GEP57052.1"/>
    <property type="molecule type" value="Genomic_DNA"/>
</dbReference>
<comment type="caution">
    <text evidence="3">The sequence shown here is derived from an EMBL/GenBank/DDBJ whole genome shotgun (WGS) entry which is preliminary data.</text>
</comment>
<dbReference type="SUPFAM" id="SSF160935">
    <property type="entry name" value="VPA0735-like"/>
    <property type="match status" value="1"/>
</dbReference>
<evidence type="ECO:0000259" key="1">
    <source>
        <dbReference type="Pfam" id="PF06742"/>
    </source>
</evidence>
<dbReference type="InterPro" id="IPR037049">
    <property type="entry name" value="DUF1214_C_sf"/>
</dbReference>
<proteinExistence type="predicted"/>
<protein>
    <submittedName>
        <fullName evidence="3">Phosphatidylserine decarboxylase</fullName>
    </submittedName>
</protein>
<dbReference type="PANTHER" id="PTHR36509">
    <property type="entry name" value="BLL3101 PROTEIN"/>
    <property type="match status" value="1"/>
</dbReference>
<sequence length="468" mass="51956">MLGVSLAATLAAPAVVRAQDTTVTLKDLARRATIYLFPVYEMYRTRWQATVNAANPSRQQLNRFRHIAQLADHRARAVTTPNDDTFYSSAWLDLSVDPMFLTVPPVGDLYYSYAFMDLFTNNFAYVSHRLHGGEPPTHMIVGPGWTGDPSSEVKLVRAPTNSVWLLGRILIDGPDEVDRVRILQARALLETPDQRTERRILGARELMSQRNAAPAEPVAGWPAPNPTDAFDLFDVTMRALGESPLPERDRAVFDAFAPLKLRPGRNFDRRAFSEPERRAIQAGIEQGRGDIRAAGGRYGRTVDGWTYGERHLGNFGADYLYRAYVALTGLAALEPTEAVYLACNTDSNGRPLSGANTYRLTFPADGLPPARAFWSLAMYEVTPEGRAFFIDNPIGRYSIGDRTPGLQKSADGSLTIYLQRERPEGKRATNWLPAPSGPMRLVLRAYEPAESLIQGLYRAPGVQRNSPS</sequence>
<gene>
    <name evidence="3" type="ORF">RSO01_42180</name>
</gene>
<evidence type="ECO:0000259" key="2">
    <source>
        <dbReference type="Pfam" id="PF06863"/>
    </source>
</evidence>
<dbReference type="InterPro" id="IPR037050">
    <property type="entry name" value="DUF1254_sf"/>
</dbReference>
<dbReference type="AlphaFoldDB" id="A0A512NDQ8"/>
<dbReference type="InterPro" id="IPR010679">
    <property type="entry name" value="DUF1254"/>
</dbReference>
<dbReference type="InterPro" id="IPR010621">
    <property type="entry name" value="DUF1214"/>
</dbReference>
<evidence type="ECO:0000313" key="3">
    <source>
        <dbReference type="EMBL" id="GEP57052.1"/>
    </source>
</evidence>
<evidence type="ECO:0000313" key="4">
    <source>
        <dbReference type="Proteomes" id="UP000321058"/>
    </source>
</evidence>
<dbReference type="Pfam" id="PF06742">
    <property type="entry name" value="DUF1214"/>
    <property type="match status" value="1"/>
</dbReference>
<name>A0A512NDQ8_9HYPH</name>
<dbReference type="Gene3D" id="2.60.120.600">
    <property type="entry name" value="Domain of unknown function DUF1214, C-terminal domain"/>
    <property type="match status" value="1"/>
</dbReference>
<dbReference type="Pfam" id="PF06863">
    <property type="entry name" value="DUF1254"/>
    <property type="match status" value="1"/>
</dbReference>
<dbReference type="Proteomes" id="UP000321058">
    <property type="component" value="Unassembled WGS sequence"/>
</dbReference>
<feature type="domain" description="DUF1214" evidence="1">
    <location>
        <begin position="337"/>
        <end position="449"/>
    </location>
</feature>
<dbReference type="Gene3D" id="2.60.40.1610">
    <property type="entry name" value="Domain of unknown function DUF1254"/>
    <property type="match status" value="1"/>
</dbReference>
<organism evidence="3 4">
    <name type="scientific">Reyranella soli</name>
    <dbReference type="NCBI Taxonomy" id="1230389"/>
    <lineage>
        <taxon>Bacteria</taxon>
        <taxon>Pseudomonadati</taxon>
        <taxon>Pseudomonadota</taxon>
        <taxon>Alphaproteobacteria</taxon>
        <taxon>Hyphomicrobiales</taxon>
        <taxon>Reyranellaceae</taxon>
        <taxon>Reyranella</taxon>
    </lineage>
</organism>
<accession>A0A512NDQ8</accession>
<keyword evidence="4" id="KW-1185">Reference proteome</keyword>
<dbReference type="PANTHER" id="PTHR36509:SF2">
    <property type="entry name" value="BLL3101 PROTEIN"/>
    <property type="match status" value="1"/>
</dbReference>
<feature type="domain" description="DUF1254" evidence="2">
    <location>
        <begin position="62"/>
        <end position="187"/>
    </location>
</feature>